<dbReference type="AlphaFoldDB" id="A0A7J6W6C3"/>
<gene>
    <name evidence="2" type="ORF">FRX31_018320</name>
</gene>
<comment type="caution">
    <text evidence="2">The sequence shown here is derived from an EMBL/GenBank/DDBJ whole genome shotgun (WGS) entry which is preliminary data.</text>
</comment>
<accession>A0A7J6W6C3</accession>
<name>A0A7J6W6C3_THATH</name>
<keyword evidence="3" id="KW-1185">Reference proteome</keyword>
<sequence length="66" mass="7747">MEALEDNFIFDEVPEICYITDLVKEAWKRHKNELCKKYIKDKDPSTVKASSPSPFLSHEDYIGRNL</sequence>
<organism evidence="2 3">
    <name type="scientific">Thalictrum thalictroides</name>
    <name type="common">Rue-anemone</name>
    <name type="synonym">Anemone thalictroides</name>
    <dbReference type="NCBI Taxonomy" id="46969"/>
    <lineage>
        <taxon>Eukaryota</taxon>
        <taxon>Viridiplantae</taxon>
        <taxon>Streptophyta</taxon>
        <taxon>Embryophyta</taxon>
        <taxon>Tracheophyta</taxon>
        <taxon>Spermatophyta</taxon>
        <taxon>Magnoliopsida</taxon>
        <taxon>Ranunculales</taxon>
        <taxon>Ranunculaceae</taxon>
        <taxon>Thalictroideae</taxon>
        <taxon>Thalictrum</taxon>
    </lineage>
</organism>
<feature type="region of interest" description="Disordered" evidence="1">
    <location>
        <begin position="43"/>
        <end position="66"/>
    </location>
</feature>
<protein>
    <submittedName>
        <fullName evidence="2">Uncharacterized protein</fullName>
    </submittedName>
</protein>
<feature type="compositionally biased region" description="Basic and acidic residues" evidence="1">
    <location>
        <begin position="57"/>
        <end position="66"/>
    </location>
</feature>
<evidence type="ECO:0000313" key="3">
    <source>
        <dbReference type="Proteomes" id="UP000554482"/>
    </source>
</evidence>
<proteinExistence type="predicted"/>
<dbReference type="Proteomes" id="UP000554482">
    <property type="component" value="Unassembled WGS sequence"/>
</dbReference>
<evidence type="ECO:0000256" key="1">
    <source>
        <dbReference type="SAM" id="MobiDB-lite"/>
    </source>
</evidence>
<dbReference type="EMBL" id="JABWDY010021866">
    <property type="protein sequence ID" value="KAF5192092.1"/>
    <property type="molecule type" value="Genomic_DNA"/>
</dbReference>
<evidence type="ECO:0000313" key="2">
    <source>
        <dbReference type="EMBL" id="KAF5192092.1"/>
    </source>
</evidence>
<reference evidence="2 3" key="1">
    <citation type="submission" date="2020-06" db="EMBL/GenBank/DDBJ databases">
        <title>Transcriptomic and genomic resources for Thalictrum thalictroides and T. hernandezii: Facilitating candidate gene discovery in an emerging model plant lineage.</title>
        <authorList>
            <person name="Arias T."/>
            <person name="Riano-Pachon D.M."/>
            <person name="Di Stilio V.S."/>
        </authorList>
    </citation>
    <scope>NUCLEOTIDE SEQUENCE [LARGE SCALE GENOMIC DNA]</scope>
    <source>
        <strain evidence="3">cv. WT478/WT964</strain>
        <tissue evidence="2">Leaves</tissue>
    </source>
</reference>